<dbReference type="InterPro" id="IPR036291">
    <property type="entry name" value="NAD(P)-bd_dom_sf"/>
</dbReference>
<dbReference type="SUPFAM" id="SSF51735">
    <property type="entry name" value="NAD(P)-binding Rossmann-fold domains"/>
    <property type="match status" value="1"/>
</dbReference>
<dbReference type="GeneID" id="36526061"/>
<dbReference type="OrthoDB" id="1731983at2759"/>
<dbReference type="Proteomes" id="UP000234585">
    <property type="component" value="Unassembled WGS sequence"/>
</dbReference>
<organism evidence="2 3">
    <name type="scientific">Aspergillus candidus</name>
    <dbReference type="NCBI Taxonomy" id="41067"/>
    <lineage>
        <taxon>Eukaryota</taxon>
        <taxon>Fungi</taxon>
        <taxon>Dikarya</taxon>
        <taxon>Ascomycota</taxon>
        <taxon>Pezizomycotina</taxon>
        <taxon>Eurotiomycetes</taxon>
        <taxon>Eurotiomycetidae</taxon>
        <taxon>Eurotiales</taxon>
        <taxon>Aspergillaceae</taxon>
        <taxon>Aspergillus</taxon>
        <taxon>Aspergillus subgen. Circumdati</taxon>
    </lineage>
</organism>
<accession>A0A2I2FQ24</accession>
<dbReference type="Gene3D" id="3.40.50.720">
    <property type="entry name" value="NAD(P)-binding Rossmann-like Domain"/>
    <property type="match status" value="1"/>
</dbReference>
<name>A0A2I2FQ24_ASPCN</name>
<gene>
    <name evidence="2" type="ORF">BDW47DRAFT_3908</name>
</gene>
<sequence length="401" mass="44847">MGSASPPPHALVFGASGINGWAFVNALLNDYPSADAFQHVTAFTNRPLNAKDAQWPASSKLQLVSGLDLVGNDEAGLQDELQKRVPHIEGVTAIYFCAYVFDSDNAREIDINVGMLKKVVLAVEKLCVNLKVVALPTGVKEYGVHLLEKFPFADNLPLKETHPPLPEPYRSELFYTYQLDFLRTTSANKNWTHVDVRPDIIIGFVPNNSLHNLAQWIVLYLALFRYIHGPGTEAIFPGTAKSWKALSNNSSQDMIARFCIHLSLHTEEPGIAGGSFNVSDNAVPSSWEEKWPVLCEYFGLKGVGPVEGGPEAAAFLEEHRDDWARMEKEYGLRTGHHHGKGDDKSLPFVPFFLLSQFDFDRQVDLTRMHAAWGPAKEERDIKTTWYTTFERYRTAGIIPSF</sequence>
<keyword evidence="3" id="KW-1185">Reference proteome</keyword>
<dbReference type="PANTHER" id="PTHR32487:SF8">
    <property type="entry name" value="NAD-DEPENDENT EPIMERASE_DEHYDRATASE DOMAIN-CONTAINING PROTEIN"/>
    <property type="match status" value="1"/>
</dbReference>
<dbReference type="CDD" id="cd08948">
    <property type="entry name" value="5beta-POR_like_SDR_a"/>
    <property type="match status" value="1"/>
</dbReference>
<protein>
    <recommendedName>
        <fullName evidence="1">PRISE-like Rossmann-fold domain-containing protein</fullName>
    </recommendedName>
</protein>
<dbReference type="InterPro" id="IPR055222">
    <property type="entry name" value="PRISE-like_Rossmann-fold"/>
</dbReference>
<feature type="domain" description="PRISE-like Rossmann-fold" evidence="1">
    <location>
        <begin position="10"/>
        <end position="399"/>
    </location>
</feature>
<dbReference type="Pfam" id="PF22917">
    <property type="entry name" value="PRISE"/>
    <property type="match status" value="1"/>
</dbReference>
<dbReference type="RefSeq" id="XP_024676739.1">
    <property type="nucleotide sequence ID" value="XM_024818901.1"/>
</dbReference>
<dbReference type="EMBL" id="KZ559117">
    <property type="protein sequence ID" value="PLB42727.1"/>
    <property type="molecule type" value="Genomic_DNA"/>
</dbReference>
<dbReference type="STRING" id="41067.A0A2I2FQ24"/>
<evidence type="ECO:0000313" key="3">
    <source>
        <dbReference type="Proteomes" id="UP000234585"/>
    </source>
</evidence>
<reference evidence="2 3" key="1">
    <citation type="submission" date="2017-12" db="EMBL/GenBank/DDBJ databases">
        <authorList>
            <consortium name="DOE Joint Genome Institute"/>
            <person name="Haridas S."/>
            <person name="Kjaerbolling I."/>
            <person name="Vesth T.C."/>
            <person name="Frisvad J.C."/>
            <person name="Nybo J.L."/>
            <person name="Theobald S."/>
            <person name="Kuo A."/>
            <person name="Bowyer P."/>
            <person name="Matsuda Y."/>
            <person name="Mondo S."/>
            <person name="Lyhne E.K."/>
            <person name="Kogle M.E."/>
            <person name="Clum A."/>
            <person name="Lipzen A."/>
            <person name="Salamov A."/>
            <person name="Ngan C.Y."/>
            <person name="Daum C."/>
            <person name="Chiniquy J."/>
            <person name="Barry K."/>
            <person name="LaButti K."/>
            <person name="Simmons B.A."/>
            <person name="Magnuson J.K."/>
            <person name="Mortensen U.H."/>
            <person name="Larsen T.O."/>
            <person name="Grigoriev I.V."/>
            <person name="Baker S.E."/>
            <person name="Andersen M.R."/>
            <person name="Nordberg H.P."/>
            <person name="Cantor M.N."/>
            <person name="Hua S.X."/>
        </authorList>
    </citation>
    <scope>NUCLEOTIDE SEQUENCE [LARGE SCALE GENOMIC DNA]</scope>
    <source>
        <strain evidence="2 3">CBS 102.13</strain>
    </source>
</reference>
<proteinExistence type="predicted"/>
<evidence type="ECO:0000259" key="1">
    <source>
        <dbReference type="Pfam" id="PF22917"/>
    </source>
</evidence>
<evidence type="ECO:0000313" key="2">
    <source>
        <dbReference type="EMBL" id="PLB42727.1"/>
    </source>
</evidence>
<dbReference type="PANTHER" id="PTHR32487">
    <property type="entry name" value="3-OXO-DELTA(4,5)-STEROID 5-BETA-REDUCTASE"/>
    <property type="match status" value="1"/>
</dbReference>
<dbReference type="AlphaFoldDB" id="A0A2I2FQ24"/>